<evidence type="ECO:0000313" key="2">
    <source>
        <dbReference type="Proteomes" id="UP001054945"/>
    </source>
</evidence>
<keyword evidence="1" id="KW-0808">Transferase</keyword>
<accession>A0AAV4VX54</accession>
<protein>
    <submittedName>
        <fullName evidence="1">Reverse transcriptase</fullName>
    </submittedName>
</protein>
<keyword evidence="1" id="KW-0695">RNA-directed DNA polymerase</keyword>
<dbReference type="AlphaFoldDB" id="A0AAV4VX54"/>
<reference evidence="1 2" key="1">
    <citation type="submission" date="2021-06" db="EMBL/GenBank/DDBJ databases">
        <title>Caerostris extrusa draft genome.</title>
        <authorList>
            <person name="Kono N."/>
            <person name="Arakawa K."/>
        </authorList>
    </citation>
    <scope>NUCLEOTIDE SEQUENCE [LARGE SCALE GENOMIC DNA]</scope>
</reference>
<keyword evidence="1" id="KW-0548">Nucleotidyltransferase</keyword>
<keyword evidence="2" id="KW-1185">Reference proteome</keyword>
<comment type="caution">
    <text evidence="1">The sequence shown here is derived from an EMBL/GenBank/DDBJ whole genome shotgun (WGS) entry which is preliminary data.</text>
</comment>
<name>A0AAV4VX54_CAEEX</name>
<sequence>MWLSLFPNIYSKTYSDILMMHPCQDTYELPERQQTEKTISLASSLAILHELSLFHRIGIDLLGRFLRLLRWIVLCSDYLTVCAITKALPTAEAPKVVTFLLGYISLKMTTGCLLKKRLKALTRRQADMLSKLICSLKWSNRIGMKYYPFLFLHITQPNRILPDSPRFYLIYESESETTLGIIFPICIEQTEYVYISILVSRVKESRQLVRLRTFEAREKIECDMTANTERIISLEISYGFSDLCEK</sequence>
<organism evidence="1 2">
    <name type="scientific">Caerostris extrusa</name>
    <name type="common">Bark spider</name>
    <name type="synonym">Caerostris bankana</name>
    <dbReference type="NCBI Taxonomy" id="172846"/>
    <lineage>
        <taxon>Eukaryota</taxon>
        <taxon>Metazoa</taxon>
        <taxon>Ecdysozoa</taxon>
        <taxon>Arthropoda</taxon>
        <taxon>Chelicerata</taxon>
        <taxon>Arachnida</taxon>
        <taxon>Araneae</taxon>
        <taxon>Araneomorphae</taxon>
        <taxon>Entelegynae</taxon>
        <taxon>Araneoidea</taxon>
        <taxon>Araneidae</taxon>
        <taxon>Caerostris</taxon>
    </lineage>
</organism>
<evidence type="ECO:0000313" key="1">
    <source>
        <dbReference type="EMBL" id="GIY73845.1"/>
    </source>
</evidence>
<gene>
    <name evidence="1" type="primary">TY3B-I_709</name>
    <name evidence="1" type="ORF">CEXT_270771</name>
</gene>
<dbReference type="Proteomes" id="UP001054945">
    <property type="component" value="Unassembled WGS sequence"/>
</dbReference>
<dbReference type="GO" id="GO:0003964">
    <property type="term" value="F:RNA-directed DNA polymerase activity"/>
    <property type="evidence" value="ECO:0007669"/>
    <property type="project" value="UniProtKB-KW"/>
</dbReference>
<dbReference type="EMBL" id="BPLR01015132">
    <property type="protein sequence ID" value="GIY73845.1"/>
    <property type="molecule type" value="Genomic_DNA"/>
</dbReference>
<proteinExistence type="predicted"/>